<evidence type="ECO:0000256" key="1">
    <source>
        <dbReference type="ARBA" id="ARBA00023224"/>
    </source>
</evidence>
<evidence type="ECO:0000259" key="4">
    <source>
        <dbReference type="PROSITE" id="PS50111"/>
    </source>
</evidence>
<dbReference type="PROSITE" id="PS50111">
    <property type="entry name" value="CHEMOTAXIS_TRANSDUC_2"/>
    <property type="match status" value="1"/>
</dbReference>
<dbReference type="SUPFAM" id="SSF58104">
    <property type="entry name" value="Methyl-accepting chemotaxis protein (MCP) signaling domain"/>
    <property type="match status" value="1"/>
</dbReference>
<keyword evidence="6" id="KW-1185">Reference proteome</keyword>
<dbReference type="PANTHER" id="PTHR32089">
    <property type="entry name" value="METHYL-ACCEPTING CHEMOTAXIS PROTEIN MCPB"/>
    <property type="match status" value="1"/>
</dbReference>
<evidence type="ECO:0000313" key="6">
    <source>
        <dbReference type="Proteomes" id="UP001254848"/>
    </source>
</evidence>
<dbReference type="EMBL" id="JAUOZS010000001">
    <property type="protein sequence ID" value="MDT8899959.1"/>
    <property type="molecule type" value="Genomic_DNA"/>
</dbReference>
<dbReference type="InterPro" id="IPR004089">
    <property type="entry name" value="MCPsignal_dom"/>
</dbReference>
<dbReference type="Proteomes" id="UP001254848">
    <property type="component" value="Unassembled WGS sequence"/>
</dbReference>
<dbReference type="Pfam" id="PF00015">
    <property type="entry name" value="MCPsignal"/>
    <property type="match status" value="1"/>
</dbReference>
<evidence type="ECO:0000256" key="3">
    <source>
        <dbReference type="SAM" id="Coils"/>
    </source>
</evidence>
<keyword evidence="3" id="KW-0175">Coiled coil</keyword>
<gene>
    <name evidence="5" type="ORF">Q4T40_01695</name>
</gene>
<keyword evidence="1 2" id="KW-0807">Transducer</keyword>
<protein>
    <submittedName>
        <fullName evidence="5">Methyl-accepting chemotaxis protein</fullName>
    </submittedName>
</protein>
<dbReference type="InterPro" id="IPR008599">
    <property type="entry name" value="Diacid_rec"/>
</dbReference>
<proteinExistence type="predicted"/>
<evidence type="ECO:0000256" key="2">
    <source>
        <dbReference type="PROSITE-ProRule" id="PRU00284"/>
    </source>
</evidence>
<comment type="caution">
    <text evidence="5">The sequence shown here is derived from an EMBL/GenBank/DDBJ whole genome shotgun (WGS) entry which is preliminary data.</text>
</comment>
<feature type="coiled-coil region" evidence="3">
    <location>
        <begin position="133"/>
        <end position="170"/>
    </location>
</feature>
<sequence>MDQAVADELTGFIYGRTGYHTIVCDATGTIIADSAKTRIGITHAGSNKILTSDIDTIVVTEEDAAASDGKMKPGANMAVKDNGVKIGTFGIAGNPQIVEPIVKIAAGLVLSRLQDKETSAKISQLVNNLYSSLEQAAAAIEELSASSQELASTSEEAAALSREAAQKVNNTSEILELIKRVAQQTNLLGLNAAIEAARAGELGRGFAVVADEVRKLADESSRSVGEINAMLSQFQVSVEQVLKNVEQNSTITQEQAKSTQEIARMIEGLRNVGQDLIAVAEKTTAIGGT</sequence>
<evidence type="ECO:0000313" key="5">
    <source>
        <dbReference type="EMBL" id="MDT8899959.1"/>
    </source>
</evidence>
<accession>A0ABU3NT14</accession>
<feature type="domain" description="Methyl-accepting transducer" evidence="4">
    <location>
        <begin position="121"/>
        <end position="289"/>
    </location>
</feature>
<reference evidence="5 6" key="1">
    <citation type="submission" date="2023-07" db="EMBL/GenBank/DDBJ databases">
        <title>The novel representative of Negativicutes class, Anaeroselena agilis gen. nov. sp. nov.</title>
        <authorList>
            <person name="Prokofeva M.I."/>
            <person name="Elcheninov A.G."/>
            <person name="Klyukina A."/>
            <person name="Kublanov I.V."/>
            <person name="Frolov E.N."/>
            <person name="Podosokorskaya O.A."/>
        </authorList>
    </citation>
    <scope>NUCLEOTIDE SEQUENCE [LARGE SCALE GENOMIC DNA]</scope>
    <source>
        <strain evidence="5 6">4137-cl</strain>
    </source>
</reference>
<dbReference type="SMART" id="SM00283">
    <property type="entry name" value="MA"/>
    <property type="match status" value="1"/>
</dbReference>
<name>A0ABU3NT14_9FIRM</name>
<dbReference type="Gene3D" id="1.10.287.950">
    <property type="entry name" value="Methyl-accepting chemotaxis protein"/>
    <property type="match status" value="1"/>
</dbReference>
<dbReference type="Pfam" id="PF05651">
    <property type="entry name" value="Diacid_rec"/>
    <property type="match status" value="1"/>
</dbReference>
<organism evidence="5 6">
    <name type="scientific">Anaeroselena agilis</name>
    <dbReference type="NCBI Taxonomy" id="3063788"/>
    <lineage>
        <taxon>Bacteria</taxon>
        <taxon>Bacillati</taxon>
        <taxon>Bacillota</taxon>
        <taxon>Negativicutes</taxon>
        <taxon>Acetonemataceae</taxon>
        <taxon>Anaeroselena</taxon>
    </lineage>
</organism>
<dbReference type="PANTHER" id="PTHR32089:SF112">
    <property type="entry name" value="LYSOZYME-LIKE PROTEIN-RELATED"/>
    <property type="match status" value="1"/>
</dbReference>